<evidence type="ECO:0000259" key="5">
    <source>
        <dbReference type="PROSITE" id="PS50893"/>
    </source>
</evidence>
<evidence type="ECO:0000256" key="2">
    <source>
        <dbReference type="ARBA" id="ARBA00022448"/>
    </source>
</evidence>
<dbReference type="PROSITE" id="PS50893">
    <property type="entry name" value="ABC_TRANSPORTER_2"/>
    <property type="match status" value="1"/>
</dbReference>
<dbReference type="OrthoDB" id="9806726at2"/>
<dbReference type="GO" id="GO:0005524">
    <property type="term" value="F:ATP binding"/>
    <property type="evidence" value="ECO:0007669"/>
    <property type="project" value="UniProtKB-KW"/>
</dbReference>
<sequence>MAEEQTPDKTVITVKGLSVSYDRKRVLTNIFLDIGAGHLYGVVGPNGAGKSTLFKAMLGLIDTNAGSVSINGKPVENSRKEVVYVPQKSEVDWTFPATVLDIVLMGRYPHKKILQRMDQHDKDLAHAALKELGIESLRDRQIGELSGGQQQRVFLARALCQEASIFFLDEPFVGVDITTEEKIIAVLKRLAAEGKTLLVVHHDLSTVPEYFDQVIFINQRLVTYGDTETVFTQENIAKTYSGQLPILHRTGMLDE</sequence>
<comment type="similarity">
    <text evidence="1">Belongs to the ABC transporter superfamily.</text>
</comment>
<dbReference type="AlphaFoldDB" id="A0A2D0N4D8"/>
<dbReference type="RefSeq" id="WP_099153450.1">
    <property type="nucleotide sequence ID" value="NZ_PDUD01000034.1"/>
</dbReference>
<dbReference type="InterPro" id="IPR017871">
    <property type="entry name" value="ABC_transporter-like_CS"/>
</dbReference>
<dbReference type="PANTHER" id="PTHR42734">
    <property type="entry name" value="METAL TRANSPORT SYSTEM ATP-BINDING PROTEIN TM_0124-RELATED"/>
    <property type="match status" value="1"/>
</dbReference>
<gene>
    <name evidence="6" type="ORF">CRP01_28400</name>
</gene>
<dbReference type="InterPro" id="IPR003439">
    <property type="entry name" value="ABC_transporter-like_ATP-bd"/>
</dbReference>
<dbReference type="Gene3D" id="3.40.50.300">
    <property type="entry name" value="P-loop containing nucleotide triphosphate hydrolases"/>
    <property type="match status" value="1"/>
</dbReference>
<evidence type="ECO:0000256" key="4">
    <source>
        <dbReference type="ARBA" id="ARBA00022840"/>
    </source>
</evidence>
<dbReference type="SUPFAM" id="SSF52540">
    <property type="entry name" value="P-loop containing nucleoside triphosphate hydrolases"/>
    <property type="match status" value="1"/>
</dbReference>
<dbReference type="FunFam" id="3.40.50.300:FF:000134">
    <property type="entry name" value="Iron-enterobactin ABC transporter ATP-binding protein"/>
    <property type="match status" value="1"/>
</dbReference>
<keyword evidence="7" id="KW-1185">Reference proteome</keyword>
<evidence type="ECO:0000313" key="6">
    <source>
        <dbReference type="EMBL" id="PHN03009.1"/>
    </source>
</evidence>
<keyword evidence="4 6" id="KW-0067">ATP-binding</keyword>
<dbReference type="EMBL" id="PDUD01000034">
    <property type="protein sequence ID" value="PHN03009.1"/>
    <property type="molecule type" value="Genomic_DNA"/>
</dbReference>
<dbReference type="Proteomes" id="UP000223913">
    <property type="component" value="Unassembled WGS sequence"/>
</dbReference>
<dbReference type="InterPro" id="IPR050153">
    <property type="entry name" value="Metal_Ion_Import_ABC"/>
</dbReference>
<comment type="caution">
    <text evidence="6">The sequence shown here is derived from an EMBL/GenBank/DDBJ whole genome shotgun (WGS) entry which is preliminary data.</text>
</comment>
<dbReference type="Pfam" id="PF00005">
    <property type="entry name" value="ABC_tran"/>
    <property type="match status" value="1"/>
</dbReference>
<name>A0A2D0N4D8_FLAN2</name>
<keyword evidence="2" id="KW-0813">Transport</keyword>
<accession>A0A2D0N4D8</accession>
<dbReference type="InterPro" id="IPR027417">
    <property type="entry name" value="P-loop_NTPase"/>
</dbReference>
<dbReference type="CDD" id="cd03235">
    <property type="entry name" value="ABC_Metallic_Cations"/>
    <property type="match status" value="1"/>
</dbReference>
<feature type="domain" description="ABC transporter" evidence="5">
    <location>
        <begin position="12"/>
        <end position="244"/>
    </location>
</feature>
<dbReference type="PANTHER" id="PTHR42734:SF5">
    <property type="entry name" value="IRON TRANSPORT SYSTEM ATP-BINDING PROTEIN HI_0361-RELATED"/>
    <property type="match status" value="1"/>
</dbReference>
<reference evidence="6 7" key="1">
    <citation type="submission" date="2017-10" db="EMBL/GenBank/DDBJ databases">
        <title>The draft genome sequence of Lewinella nigricans NBRC 102662.</title>
        <authorList>
            <person name="Wang K."/>
        </authorList>
    </citation>
    <scope>NUCLEOTIDE SEQUENCE [LARGE SCALE GENOMIC DNA]</scope>
    <source>
        <strain evidence="6 7">NBRC 102662</strain>
    </source>
</reference>
<dbReference type="InterPro" id="IPR003593">
    <property type="entry name" value="AAA+_ATPase"/>
</dbReference>
<keyword evidence="3" id="KW-0547">Nucleotide-binding</keyword>
<protein>
    <submittedName>
        <fullName evidence="6">Manganese ABC transporter ATP-binding protein</fullName>
    </submittedName>
</protein>
<organism evidence="6 7">
    <name type="scientific">Flavilitoribacter nigricans (strain ATCC 23147 / DSM 23189 / NBRC 102662 / NCIMB 1420 / SS-2)</name>
    <name type="common">Lewinella nigricans</name>
    <dbReference type="NCBI Taxonomy" id="1122177"/>
    <lineage>
        <taxon>Bacteria</taxon>
        <taxon>Pseudomonadati</taxon>
        <taxon>Bacteroidota</taxon>
        <taxon>Saprospiria</taxon>
        <taxon>Saprospirales</taxon>
        <taxon>Lewinellaceae</taxon>
        <taxon>Flavilitoribacter</taxon>
    </lineage>
</organism>
<evidence type="ECO:0000256" key="1">
    <source>
        <dbReference type="ARBA" id="ARBA00005417"/>
    </source>
</evidence>
<dbReference type="GO" id="GO:0016887">
    <property type="term" value="F:ATP hydrolysis activity"/>
    <property type="evidence" value="ECO:0007669"/>
    <property type="project" value="InterPro"/>
</dbReference>
<proteinExistence type="inferred from homology"/>
<dbReference type="PROSITE" id="PS00211">
    <property type="entry name" value="ABC_TRANSPORTER_1"/>
    <property type="match status" value="1"/>
</dbReference>
<evidence type="ECO:0000256" key="3">
    <source>
        <dbReference type="ARBA" id="ARBA00022741"/>
    </source>
</evidence>
<evidence type="ECO:0000313" key="7">
    <source>
        <dbReference type="Proteomes" id="UP000223913"/>
    </source>
</evidence>
<dbReference type="SMART" id="SM00382">
    <property type="entry name" value="AAA"/>
    <property type="match status" value="1"/>
</dbReference>